<dbReference type="InterPro" id="IPR000330">
    <property type="entry name" value="SNF2_N"/>
</dbReference>
<keyword evidence="2" id="KW-0863">Zinc-finger</keyword>
<name>A0A5B7WQL6_9MICC</name>
<dbReference type="InterPro" id="IPR001650">
    <property type="entry name" value="Helicase_C-like"/>
</dbReference>
<dbReference type="GO" id="GO:0008270">
    <property type="term" value="F:zinc ion binding"/>
    <property type="evidence" value="ECO:0007669"/>
    <property type="project" value="UniProtKB-KW"/>
</dbReference>
<dbReference type="GO" id="GO:0005524">
    <property type="term" value="F:ATP binding"/>
    <property type="evidence" value="ECO:0007669"/>
    <property type="project" value="InterPro"/>
</dbReference>
<dbReference type="CDD" id="cd18793">
    <property type="entry name" value="SF2_C_SNF"/>
    <property type="match status" value="1"/>
</dbReference>
<dbReference type="SMART" id="SM00490">
    <property type="entry name" value="HELICc"/>
    <property type="match status" value="1"/>
</dbReference>
<dbReference type="Proteomes" id="UP000307000">
    <property type="component" value="Chromosome"/>
</dbReference>
<dbReference type="Gene3D" id="3.40.50.10810">
    <property type="entry name" value="Tandem AAA-ATPase domain"/>
    <property type="match status" value="1"/>
</dbReference>
<dbReference type="InterPro" id="IPR027417">
    <property type="entry name" value="P-loop_NTPase"/>
</dbReference>
<feature type="domain" description="Helicase C-terminal" evidence="5">
    <location>
        <begin position="959"/>
        <end position="1114"/>
    </location>
</feature>
<dbReference type="KEGG" id="gcr:GcLGCM259_0477"/>
<dbReference type="InterPro" id="IPR049730">
    <property type="entry name" value="SNF2/RAD54-like_C"/>
</dbReference>
<dbReference type="AlphaFoldDB" id="A0A5B7WQL6"/>
<feature type="domain" description="SWIM-type" evidence="3">
    <location>
        <begin position="59"/>
        <end position="98"/>
    </location>
</feature>
<evidence type="ECO:0000256" key="1">
    <source>
        <dbReference type="ARBA" id="ARBA00022801"/>
    </source>
</evidence>
<sequence>MTNAVPPQVDGRTLLAYLGNLPYFLGQQLAGTPGAVSGVHFAADNAELRGEVKDENDTFQPRVQLERATTGWQIRQAQCTCEVEGPCRHEAALVLAANKLATARQAQEQVQEQPERGWQRSIDDWFEQADPLNPIGVTRSAADPVNPMGLQFLVLDVKNQAQQQWLPSGTTQFLNRNQRFRLGVRPMVRGADGRWVRGQLRWTTIVYKTFGWNLLYSQHHWFTRFAALARSNTQLQFKQDEDWLFLDNYSSPLLWPMLNEAQHLGIELMGTRNDTEVQVGARAEFELQAAREDDALLLSGTLTLDGQEHELDPDSPAGTIGDHGFYQQPQDSRRIWLAPSAQPIAAQHRRWFMNRTPLRIPAAEQEQFFTRAYPRLARRFPLRSASPDLVLPELEPPYLAVDIHYTKTRPEQDKSGQGAPARPAEDLAEVNFAIRYPGIPDDQVVPDQAQEELLRALLNRVLLESTGRENDALDPRIYQGDGLIDFVSYTVPALRAEQRVRLNETGVRPVYRKLSELPELKINAVDSEKNDWLDLGLLITVGSHEVPFSTIVEALSNGAMKVKLPDNSWFSLDHPIFAKLKALVDEAQMLNDKPKDADLKVSVFQVSLFEELNDLADGIDGADVFVARMRSLLDIAGQEPPALPEGLQAELRPYQLEGFGWLSRLYRGGFGGILADDMGLGKTLQAIALMLHARQLWEHPHSRQQLPAAQRTPAPFLVVAPSSVVSNWEMEIRRFAPSLRVTSIEGKLPSERRLAELVAENDVLLTTYTLLRLNDEAYAAPRFAGLILDEAQFVKNRNTKAHRAAAEIRAPFKLAVTGTPMENNLGELGALLALVAPSLFRSTSTFNRQFARPIETLGDKDRLALLHRRIKPFMLRRTKESVVLDLPAKQEQQVLVRLNDEHQHVYETHLNRERQKILNLVQDMDRNRFTIFQSLTHLRMLALDPALVDPQLADISSSKLDALFENLEDVISEGHRALVFSQFTSFLKVFAQRLTERGIAFEYLDGSTRHRSQVIEDFKAGTAPLFLISLKAGGFGLNLTEADYCFLLDPWWNPAVEAQAIDRIHRIGQQNRVMVYRLISQGTIEEKVVALQENKRQLISTVMDGADGFAKSLTAQDIRDLLE</sequence>
<keyword evidence="2" id="KW-0862">Zinc</keyword>
<evidence type="ECO:0000313" key="7">
    <source>
        <dbReference type="Proteomes" id="UP000307000"/>
    </source>
</evidence>
<evidence type="ECO:0000259" key="5">
    <source>
        <dbReference type="PROSITE" id="PS51194"/>
    </source>
</evidence>
<accession>A0A5B7WQL6</accession>
<evidence type="ECO:0000313" key="6">
    <source>
        <dbReference type="EMBL" id="QCY46242.1"/>
    </source>
</evidence>
<dbReference type="PROSITE" id="PS50966">
    <property type="entry name" value="ZF_SWIM"/>
    <property type="match status" value="1"/>
</dbReference>
<gene>
    <name evidence="6" type="ORF">GcLGCM259_0477</name>
</gene>
<dbReference type="GO" id="GO:0016787">
    <property type="term" value="F:hydrolase activity"/>
    <property type="evidence" value="ECO:0007669"/>
    <property type="project" value="UniProtKB-KW"/>
</dbReference>
<dbReference type="RefSeq" id="WP_138925654.1">
    <property type="nucleotide sequence ID" value="NZ_CP034412.1"/>
</dbReference>
<feature type="domain" description="Helicase ATP-binding" evidence="4">
    <location>
        <begin position="663"/>
        <end position="838"/>
    </location>
</feature>
<dbReference type="InterPro" id="IPR014001">
    <property type="entry name" value="Helicase_ATP-bd"/>
</dbReference>
<reference evidence="6 7" key="1">
    <citation type="submission" date="2018-12" db="EMBL/GenBank/DDBJ databases">
        <title>Complete Genome Sequence of Glutamicibacter creatinolyticus strain LGCM259,isolated from an abscess of a 12-year-old mare in Italy.</title>
        <authorList>
            <person name="Santos R.G."/>
            <person name="Silva A.L."/>
            <person name="Seyffert N."/>
            <person name="Castro T.L.P."/>
            <person name="Attili A.R."/>
            <person name="Rifici C."/>
            <person name="Mazzullo G."/>
            <person name="Brenig B."/>
            <person name="Venanzi F."/>
            <person name="Azevedo V."/>
        </authorList>
    </citation>
    <scope>NUCLEOTIDE SEQUENCE [LARGE SCALE GENOMIC DNA]</scope>
    <source>
        <strain evidence="6 7">LGCM 259</strain>
    </source>
</reference>
<dbReference type="PROSITE" id="PS51192">
    <property type="entry name" value="HELICASE_ATP_BIND_1"/>
    <property type="match status" value="1"/>
</dbReference>
<dbReference type="InterPro" id="IPR038718">
    <property type="entry name" value="SNF2-like_sf"/>
</dbReference>
<dbReference type="EMBL" id="CP034412">
    <property type="protein sequence ID" value="QCY46242.1"/>
    <property type="molecule type" value="Genomic_DNA"/>
</dbReference>
<keyword evidence="1" id="KW-0378">Hydrolase</keyword>
<evidence type="ECO:0000259" key="4">
    <source>
        <dbReference type="PROSITE" id="PS51192"/>
    </source>
</evidence>
<keyword evidence="7" id="KW-1185">Reference proteome</keyword>
<dbReference type="InterPro" id="IPR007527">
    <property type="entry name" value="Znf_SWIM"/>
</dbReference>
<dbReference type="PROSITE" id="PS51194">
    <property type="entry name" value="HELICASE_CTER"/>
    <property type="match status" value="1"/>
</dbReference>
<evidence type="ECO:0000259" key="3">
    <source>
        <dbReference type="PROSITE" id="PS50966"/>
    </source>
</evidence>
<dbReference type="Gene3D" id="3.40.50.300">
    <property type="entry name" value="P-loop containing nucleotide triphosphate hydrolases"/>
    <property type="match status" value="1"/>
</dbReference>
<dbReference type="SUPFAM" id="SSF52540">
    <property type="entry name" value="P-loop containing nucleoside triphosphate hydrolases"/>
    <property type="match status" value="2"/>
</dbReference>
<organism evidence="6 7">
    <name type="scientific">Glutamicibacter creatinolyticus</name>
    <dbReference type="NCBI Taxonomy" id="162496"/>
    <lineage>
        <taxon>Bacteria</taxon>
        <taxon>Bacillati</taxon>
        <taxon>Actinomycetota</taxon>
        <taxon>Actinomycetes</taxon>
        <taxon>Micrococcales</taxon>
        <taxon>Micrococcaceae</taxon>
        <taxon>Glutamicibacter</taxon>
    </lineage>
</organism>
<evidence type="ECO:0000256" key="2">
    <source>
        <dbReference type="PROSITE-ProRule" id="PRU00325"/>
    </source>
</evidence>
<dbReference type="PANTHER" id="PTHR10799">
    <property type="entry name" value="SNF2/RAD54 HELICASE FAMILY"/>
    <property type="match status" value="1"/>
</dbReference>
<dbReference type="Pfam" id="PF00176">
    <property type="entry name" value="SNF2-rel_dom"/>
    <property type="match status" value="1"/>
</dbReference>
<proteinExistence type="predicted"/>
<protein>
    <submittedName>
        <fullName evidence="6">Uncharacterized protein</fullName>
    </submittedName>
</protein>
<dbReference type="Pfam" id="PF00271">
    <property type="entry name" value="Helicase_C"/>
    <property type="match status" value="1"/>
</dbReference>
<keyword evidence="2" id="KW-0479">Metal-binding</keyword>
<dbReference type="SMART" id="SM00487">
    <property type="entry name" value="DEXDc"/>
    <property type="match status" value="1"/>
</dbReference>